<dbReference type="Pfam" id="PF13431">
    <property type="entry name" value="TPR_17"/>
    <property type="match status" value="1"/>
</dbReference>
<dbReference type="RefSeq" id="WP_045078836.1">
    <property type="nucleotide sequence ID" value="NZ_JSVU01000001.1"/>
</dbReference>
<organism evidence="2 3">
    <name type="scientific">Aequorivita vladivostokensis</name>
    <dbReference type="NCBI Taxonomy" id="171194"/>
    <lineage>
        <taxon>Bacteria</taxon>
        <taxon>Pseudomonadati</taxon>
        <taxon>Bacteroidota</taxon>
        <taxon>Flavobacteriia</taxon>
        <taxon>Flavobacteriales</taxon>
        <taxon>Flavobacteriaceae</taxon>
        <taxon>Aequorivita</taxon>
    </lineage>
</organism>
<name>A0ABR5DLG8_9FLAO</name>
<dbReference type="Proteomes" id="UP000033497">
    <property type="component" value="Unassembled WGS sequence"/>
</dbReference>
<protein>
    <recommendedName>
        <fullName evidence="4">Tetratricopeptide repeat protein</fullName>
    </recommendedName>
</protein>
<keyword evidence="1" id="KW-0802">TPR repeat</keyword>
<dbReference type="SMART" id="SM00028">
    <property type="entry name" value="TPR"/>
    <property type="match status" value="3"/>
</dbReference>
<dbReference type="SUPFAM" id="SSF48452">
    <property type="entry name" value="TPR-like"/>
    <property type="match status" value="1"/>
</dbReference>
<reference evidence="2 3" key="1">
    <citation type="submission" date="2014-10" db="EMBL/GenBank/DDBJ databases">
        <title>Genome sequencing of Vitellibacter vladivostokensis KMM 3516.</title>
        <authorList>
            <person name="Thevarajoo S."/>
            <person name="Selvaratnam C."/>
            <person name="Goh K.M."/>
            <person name="Chong C.S."/>
        </authorList>
    </citation>
    <scope>NUCLEOTIDE SEQUENCE [LARGE SCALE GENOMIC DNA]</scope>
    <source>
        <strain evidence="2 3">KMM 3516</strain>
    </source>
</reference>
<evidence type="ECO:0000313" key="3">
    <source>
        <dbReference type="Proteomes" id="UP000033497"/>
    </source>
</evidence>
<evidence type="ECO:0000256" key="1">
    <source>
        <dbReference type="PROSITE-ProRule" id="PRU00339"/>
    </source>
</evidence>
<dbReference type="PROSITE" id="PS50005">
    <property type="entry name" value="TPR"/>
    <property type="match status" value="1"/>
</dbReference>
<sequence>MKYVLSVLLLTITIGFSQSNPQELSFDTKYYNAVDKWIAFPKKATDTSYIFGFIYLDDTAGFTFNYESKFIETDSGLKKLPRKIEAGLKSRLVETTTDVAVLSDSQLTQLELPKFPEWLSVYKADSTKVSYLKNIGYHYNHVGANNLALNPLKKAYVLDPHYAGLEFELAYAYNALHDFNQAILILQEAIKNDPNNFLFYRELGFSLKNIGQNENAEKIYKKGINLTDDKFQKSEMAINMAQSYYLEKNLKKFKEWAVITRKFTENDSRFDQFLKIWEKELKIN</sequence>
<accession>A0ABR5DLG8</accession>
<feature type="repeat" description="TPR" evidence="1">
    <location>
        <begin position="163"/>
        <end position="196"/>
    </location>
</feature>
<comment type="caution">
    <text evidence="2">The sequence shown here is derived from an EMBL/GenBank/DDBJ whole genome shotgun (WGS) entry which is preliminary data.</text>
</comment>
<dbReference type="InterPro" id="IPR019734">
    <property type="entry name" value="TPR_rpt"/>
</dbReference>
<dbReference type="EMBL" id="JSVU01000001">
    <property type="protein sequence ID" value="KJJ39622.1"/>
    <property type="molecule type" value="Genomic_DNA"/>
</dbReference>
<evidence type="ECO:0008006" key="4">
    <source>
        <dbReference type="Google" id="ProtNLM"/>
    </source>
</evidence>
<dbReference type="Gene3D" id="1.25.40.10">
    <property type="entry name" value="Tetratricopeptide repeat domain"/>
    <property type="match status" value="1"/>
</dbReference>
<gene>
    <name evidence="2" type="ORF">MB09_00055</name>
</gene>
<keyword evidence="3" id="KW-1185">Reference proteome</keyword>
<proteinExistence type="predicted"/>
<evidence type="ECO:0000313" key="2">
    <source>
        <dbReference type="EMBL" id="KJJ39622.1"/>
    </source>
</evidence>
<dbReference type="InterPro" id="IPR011990">
    <property type="entry name" value="TPR-like_helical_dom_sf"/>
</dbReference>